<evidence type="ECO:0000256" key="11">
    <source>
        <dbReference type="ARBA" id="ARBA00022989"/>
    </source>
</evidence>
<dbReference type="FunFam" id="1.10.287.130:FF:000002">
    <property type="entry name" value="Two-component osmosensing histidine kinase"/>
    <property type="match status" value="1"/>
</dbReference>
<dbReference type="EMBL" id="PHIG01000004">
    <property type="protein sequence ID" value="PJK31593.1"/>
    <property type="molecule type" value="Genomic_DNA"/>
</dbReference>
<dbReference type="PANTHER" id="PTHR45339:SF1">
    <property type="entry name" value="HYBRID SIGNAL TRANSDUCTION HISTIDINE KINASE J"/>
    <property type="match status" value="1"/>
</dbReference>
<dbReference type="SUPFAM" id="SSF47226">
    <property type="entry name" value="Histidine-containing phosphotransfer domain, HPT domain"/>
    <property type="match status" value="1"/>
</dbReference>
<feature type="domain" description="HPt" evidence="22">
    <location>
        <begin position="936"/>
        <end position="1035"/>
    </location>
</feature>
<dbReference type="FunFam" id="3.30.565.10:FF:000010">
    <property type="entry name" value="Sensor histidine kinase RcsC"/>
    <property type="match status" value="1"/>
</dbReference>
<dbReference type="Proteomes" id="UP000229498">
    <property type="component" value="Unassembled WGS sequence"/>
</dbReference>
<feature type="modified residue" description="Phosphohistidine" evidence="16">
    <location>
        <position position="975"/>
    </location>
</feature>
<evidence type="ECO:0000256" key="1">
    <source>
        <dbReference type="ARBA" id="ARBA00000085"/>
    </source>
</evidence>
<evidence type="ECO:0000256" key="18">
    <source>
        <dbReference type="SAM" id="MobiDB-lite"/>
    </source>
</evidence>
<keyword evidence="9" id="KW-0418">Kinase</keyword>
<dbReference type="EC" id="2.7.13.3" evidence="3"/>
<dbReference type="CDD" id="cd16922">
    <property type="entry name" value="HATPase_EvgS-ArcB-TorS-like"/>
    <property type="match status" value="1"/>
</dbReference>
<evidence type="ECO:0000256" key="15">
    <source>
        <dbReference type="ARBA" id="ARBA00068150"/>
    </source>
</evidence>
<dbReference type="Gene3D" id="1.20.120.160">
    <property type="entry name" value="HPT domain"/>
    <property type="match status" value="1"/>
</dbReference>
<dbReference type="GO" id="GO:0005886">
    <property type="term" value="C:plasma membrane"/>
    <property type="evidence" value="ECO:0007669"/>
    <property type="project" value="UniProtKB-SubCell"/>
</dbReference>
<dbReference type="CDD" id="cd17546">
    <property type="entry name" value="REC_hyHK_CKI1_RcsC-like"/>
    <property type="match status" value="1"/>
</dbReference>
<evidence type="ECO:0000256" key="5">
    <source>
        <dbReference type="ARBA" id="ARBA00022553"/>
    </source>
</evidence>
<keyword evidence="13 19" id="KW-0472">Membrane</keyword>
<dbReference type="Pfam" id="PF02518">
    <property type="entry name" value="HATPase_c"/>
    <property type="match status" value="1"/>
</dbReference>
<dbReference type="CDD" id="cd00088">
    <property type="entry name" value="HPT"/>
    <property type="match status" value="1"/>
</dbReference>
<evidence type="ECO:0000256" key="4">
    <source>
        <dbReference type="ARBA" id="ARBA00022475"/>
    </source>
</evidence>
<evidence type="ECO:0000256" key="8">
    <source>
        <dbReference type="ARBA" id="ARBA00022741"/>
    </source>
</evidence>
<keyword evidence="7 19" id="KW-0812">Transmembrane</keyword>
<dbReference type="AlphaFoldDB" id="A0A2M9G7B8"/>
<dbReference type="SMART" id="SM00073">
    <property type="entry name" value="HPT"/>
    <property type="match status" value="1"/>
</dbReference>
<evidence type="ECO:0000313" key="24">
    <source>
        <dbReference type="Proteomes" id="UP000229498"/>
    </source>
</evidence>
<dbReference type="Gene3D" id="1.10.287.130">
    <property type="match status" value="1"/>
</dbReference>
<dbReference type="InterPro" id="IPR011006">
    <property type="entry name" value="CheY-like_superfamily"/>
</dbReference>
<evidence type="ECO:0000256" key="12">
    <source>
        <dbReference type="ARBA" id="ARBA00023012"/>
    </source>
</evidence>
<comment type="catalytic activity">
    <reaction evidence="1">
        <text>ATP + protein L-histidine = ADP + protein N-phospho-L-histidine.</text>
        <dbReference type="EC" id="2.7.13.3"/>
    </reaction>
</comment>
<dbReference type="GO" id="GO:0000155">
    <property type="term" value="F:phosphorelay sensor kinase activity"/>
    <property type="evidence" value="ECO:0007669"/>
    <property type="project" value="InterPro"/>
</dbReference>
<dbReference type="InterPro" id="IPR001789">
    <property type="entry name" value="Sig_transdc_resp-reg_receiver"/>
</dbReference>
<gene>
    <name evidence="23" type="ORF">CVT23_00620</name>
</gene>
<comment type="subunit">
    <text evidence="14">At low DSF concentrations, interacts with RpfF.</text>
</comment>
<dbReference type="GO" id="GO:0005524">
    <property type="term" value="F:ATP binding"/>
    <property type="evidence" value="ECO:0007669"/>
    <property type="project" value="UniProtKB-KW"/>
</dbReference>
<dbReference type="InterPro" id="IPR003594">
    <property type="entry name" value="HATPase_dom"/>
</dbReference>
<comment type="caution">
    <text evidence="23">The sequence shown here is derived from an EMBL/GenBank/DDBJ whole genome shotgun (WGS) entry which is preliminary data.</text>
</comment>
<keyword evidence="8" id="KW-0547">Nucleotide-binding</keyword>
<evidence type="ECO:0000259" key="20">
    <source>
        <dbReference type="PROSITE" id="PS50109"/>
    </source>
</evidence>
<dbReference type="SUPFAM" id="SSF52172">
    <property type="entry name" value="CheY-like"/>
    <property type="match status" value="2"/>
</dbReference>
<evidence type="ECO:0000256" key="13">
    <source>
        <dbReference type="ARBA" id="ARBA00023136"/>
    </source>
</evidence>
<keyword evidence="10" id="KW-0067">ATP-binding</keyword>
<evidence type="ECO:0000256" key="6">
    <source>
        <dbReference type="ARBA" id="ARBA00022679"/>
    </source>
</evidence>
<dbReference type="PROSITE" id="PS50894">
    <property type="entry name" value="HPT"/>
    <property type="match status" value="1"/>
</dbReference>
<evidence type="ECO:0000256" key="14">
    <source>
        <dbReference type="ARBA" id="ARBA00064003"/>
    </source>
</evidence>
<dbReference type="InterPro" id="IPR036890">
    <property type="entry name" value="HATPase_C_sf"/>
</dbReference>
<feature type="transmembrane region" description="Helical" evidence="19">
    <location>
        <begin position="194"/>
        <end position="217"/>
    </location>
</feature>
<dbReference type="InterPro" id="IPR004358">
    <property type="entry name" value="Sig_transdc_His_kin-like_C"/>
</dbReference>
<evidence type="ECO:0000256" key="17">
    <source>
        <dbReference type="PROSITE-ProRule" id="PRU00169"/>
    </source>
</evidence>
<evidence type="ECO:0000256" key="2">
    <source>
        <dbReference type="ARBA" id="ARBA00004651"/>
    </source>
</evidence>
<dbReference type="PRINTS" id="PR00344">
    <property type="entry name" value="BCTRLSENSOR"/>
</dbReference>
<proteinExistence type="predicted"/>
<organism evidence="23 24">
    <name type="scientific">Minwuia thermotolerans</name>
    <dbReference type="NCBI Taxonomy" id="2056226"/>
    <lineage>
        <taxon>Bacteria</taxon>
        <taxon>Pseudomonadati</taxon>
        <taxon>Pseudomonadota</taxon>
        <taxon>Alphaproteobacteria</taxon>
        <taxon>Minwuiales</taxon>
        <taxon>Minwuiaceae</taxon>
        <taxon>Minwuia</taxon>
    </lineage>
</organism>
<feature type="domain" description="Response regulatory" evidence="21">
    <location>
        <begin position="762"/>
        <end position="879"/>
    </location>
</feature>
<dbReference type="PROSITE" id="PS50110">
    <property type="entry name" value="RESPONSE_REGULATORY"/>
    <property type="match status" value="1"/>
</dbReference>
<dbReference type="SUPFAM" id="SSF55874">
    <property type="entry name" value="ATPase domain of HSP90 chaperone/DNA topoisomerase II/histidine kinase"/>
    <property type="match status" value="1"/>
</dbReference>
<protein>
    <recommendedName>
        <fullName evidence="15">Sensory/regulatory protein RpfC</fullName>
        <ecNumber evidence="3">2.7.13.3</ecNumber>
    </recommendedName>
</protein>
<keyword evidence="12" id="KW-0902">Two-component regulatory system</keyword>
<dbReference type="SMART" id="SM00387">
    <property type="entry name" value="HATPase_c"/>
    <property type="match status" value="1"/>
</dbReference>
<dbReference type="InterPro" id="IPR003661">
    <property type="entry name" value="HisK_dim/P_dom"/>
</dbReference>
<dbReference type="Pfam" id="PF01627">
    <property type="entry name" value="Hpt"/>
    <property type="match status" value="1"/>
</dbReference>
<keyword evidence="11 19" id="KW-1133">Transmembrane helix</keyword>
<feature type="domain" description="Histidine kinase" evidence="20">
    <location>
        <begin position="385"/>
        <end position="606"/>
    </location>
</feature>
<dbReference type="Pfam" id="PF12860">
    <property type="entry name" value="PAS_7"/>
    <property type="match status" value="1"/>
</dbReference>
<evidence type="ECO:0000313" key="23">
    <source>
        <dbReference type="EMBL" id="PJK31593.1"/>
    </source>
</evidence>
<feature type="modified residue" description="4-aspartylphosphate" evidence="17">
    <location>
        <position position="811"/>
    </location>
</feature>
<dbReference type="Pfam" id="PF00512">
    <property type="entry name" value="HisKA"/>
    <property type="match status" value="1"/>
</dbReference>
<dbReference type="Gene3D" id="3.30.450.20">
    <property type="entry name" value="PAS domain"/>
    <property type="match status" value="1"/>
</dbReference>
<dbReference type="InterPro" id="IPR036097">
    <property type="entry name" value="HisK_dim/P_sf"/>
</dbReference>
<dbReference type="SMART" id="SM00448">
    <property type="entry name" value="REC"/>
    <property type="match status" value="1"/>
</dbReference>
<dbReference type="CDD" id="cd00082">
    <property type="entry name" value="HisKA"/>
    <property type="match status" value="1"/>
</dbReference>
<accession>A0A2M9G7B8</accession>
<feature type="region of interest" description="Disordered" evidence="18">
    <location>
        <begin position="892"/>
        <end position="917"/>
    </location>
</feature>
<evidence type="ECO:0000256" key="16">
    <source>
        <dbReference type="PROSITE-ProRule" id="PRU00110"/>
    </source>
</evidence>
<dbReference type="PROSITE" id="PS50109">
    <property type="entry name" value="HIS_KIN"/>
    <property type="match status" value="1"/>
</dbReference>
<reference evidence="23 24" key="1">
    <citation type="submission" date="2017-11" db="EMBL/GenBank/DDBJ databases">
        <title>Draft genome sequence of Rhizobiales bacterium SY3-13.</title>
        <authorList>
            <person name="Sun C."/>
        </authorList>
    </citation>
    <scope>NUCLEOTIDE SEQUENCE [LARGE SCALE GENOMIC DNA]</scope>
    <source>
        <strain evidence="23 24">SY3-13</strain>
    </source>
</reference>
<evidence type="ECO:0000256" key="19">
    <source>
        <dbReference type="SAM" id="Phobius"/>
    </source>
</evidence>
<evidence type="ECO:0000256" key="9">
    <source>
        <dbReference type="ARBA" id="ARBA00022777"/>
    </source>
</evidence>
<dbReference type="PANTHER" id="PTHR45339">
    <property type="entry name" value="HYBRID SIGNAL TRANSDUCTION HISTIDINE KINASE J"/>
    <property type="match status" value="1"/>
</dbReference>
<evidence type="ECO:0000256" key="10">
    <source>
        <dbReference type="ARBA" id="ARBA00022840"/>
    </source>
</evidence>
<dbReference type="Pfam" id="PF00072">
    <property type="entry name" value="Response_reg"/>
    <property type="match status" value="1"/>
</dbReference>
<dbReference type="Gene3D" id="3.30.565.10">
    <property type="entry name" value="Histidine kinase-like ATPase, C-terminal domain"/>
    <property type="match status" value="1"/>
</dbReference>
<dbReference type="Gene3D" id="3.40.50.2300">
    <property type="match status" value="1"/>
</dbReference>
<evidence type="ECO:0000259" key="22">
    <source>
        <dbReference type="PROSITE" id="PS50894"/>
    </source>
</evidence>
<dbReference type="InterPro" id="IPR036641">
    <property type="entry name" value="HPT_dom_sf"/>
</dbReference>
<evidence type="ECO:0000256" key="3">
    <source>
        <dbReference type="ARBA" id="ARBA00012438"/>
    </source>
</evidence>
<dbReference type="InterPro" id="IPR035965">
    <property type="entry name" value="PAS-like_dom_sf"/>
</dbReference>
<dbReference type="SUPFAM" id="SSF47384">
    <property type="entry name" value="Homodimeric domain of signal transducing histidine kinase"/>
    <property type="match status" value="1"/>
</dbReference>
<keyword evidence="5 17" id="KW-0597">Phosphoprotein</keyword>
<dbReference type="InterPro" id="IPR008207">
    <property type="entry name" value="Sig_transdc_His_kin_Hpt_dom"/>
</dbReference>
<evidence type="ECO:0000259" key="21">
    <source>
        <dbReference type="PROSITE" id="PS50110"/>
    </source>
</evidence>
<evidence type="ECO:0000256" key="7">
    <source>
        <dbReference type="ARBA" id="ARBA00022692"/>
    </source>
</evidence>
<keyword evidence="4" id="KW-1003">Cell membrane</keyword>
<comment type="subcellular location">
    <subcellularLocation>
        <location evidence="2">Cell membrane</location>
        <topology evidence="2">Multi-pass membrane protein</topology>
    </subcellularLocation>
</comment>
<keyword evidence="24" id="KW-1185">Reference proteome</keyword>
<name>A0A2M9G7B8_9PROT</name>
<keyword evidence="6" id="KW-0808">Transferase</keyword>
<feature type="region of interest" description="Disordered" evidence="18">
    <location>
        <begin position="1"/>
        <end position="21"/>
    </location>
</feature>
<dbReference type="SMART" id="SM00388">
    <property type="entry name" value="HisKA"/>
    <property type="match status" value="1"/>
</dbReference>
<sequence length="1035" mass="112293">MSLTMQLQGPESDRAAAAPGARDVKRTGVNRTLAVLLATVMVLLSTTVFSVLTLRKEYNASSSRYDSIVWGASHTRTELSLFLAALDTYVLGTSGMSQAEFQQRYSYLKQRLPVFLQAMRSDRDDALGAGDLASGIQDRLRANDARLHNLEAGDYRAYNQLRNDLLPLFNALQQLSNSSELTVTQSRADRLRPIYLELLISAVATMAAAALLVLLLIREIRRTTRLYRQVSAAEARANAARTQLLEAIEAMNDGFALYDENDRLILFNTRYRELYSSAGQAGIETGQRFEDIMRRTASRHIVDATTDPEAWVAWRVARHREPGGPFEQELVDGRWILVGEFRTDEGGRVSVHTDITAQKDNEEALREAKERAEDANVAKSRFLAMMSHEIRTPMNGVLGMTNLLLETGLSGEQHQYAETVHKSGEALLTIINDILDFSKLEAGRLELEEVAFDLEDLADGVADLLSARAFERGTEIAVIYDPDLPKRFYGDPTRIRQVLLNFAGNAIKFTETGGVTIEILLAGSENDRPKLRFNVTDTGIGIPQDRQDALFQEFTQVDASTARRYGGTGLGLAISRRLVDLMGGNIGLDSEVGRGSTFWFEATLGVADVAHRGEAHEMVDRLSAMLRGRQAAILATNPVLREGMAARLRGLGLSIAHNAASLDAPSRTVDHLVIDGGLAEHAGAADIVRLRSRVGGRMVVAIDPSQRGRAEQILARGFDQFLLRPPRPLALAQALTGRDSAAEAHAAATIEQIGDEAALGARVLVADDNRINLQVARVMLEKAGYAVTAVEDGAGALAAIGENDFEVVLMDVQMPDMDGFEVTAAIRALDGARATTPVVAVTANAMPEHREECLSKGMDDFIAKPFDKIELLQLVAKWALIGAASTGGPPNAGTMAGPAAADAGPVPAGAAPEPGGEVEGSMIDRAILDQFGEDVGQDYLPELLRDFMLDTQDRLERLSEPLDDVSADRLGREAHSLKSSAGTVGAVSLSEAAAKIERLCDEGPLEDARQAIEEIRAIAERTLAEMGRMIEQRAA</sequence>
<dbReference type="InterPro" id="IPR005467">
    <property type="entry name" value="His_kinase_dom"/>
</dbReference>
<dbReference type="SUPFAM" id="SSF55785">
    <property type="entry name" value="PYP-like sensor domain (PAS domain)"/>
    <property type="match status" value="1"/>
</dbReference>
<feature type="transmembrane region" description="Helical" evidence="19">
    <location>
        <begin position="33"/>
        <end position="54"/>
    </location>
</feature>
<feature type="compositionally biased region" description="Low complexity" evidence="18">
    <location>
        <begin position="892"/>
        <end position="915"/>
    </location>
</feature>